<organism evidence="1 2">
    <name type="scientific">Acetobacter persici</name>
    <dbReference type="NCBI Taxonomy" id="1076596"/>
    <lineage>
        <taxon>Bacteria</taxon>
        <taxon>Pseudomonadati</taxon>
        <taxon>Pseudomonadota</taxon>
        <taxon>Alphaproteobacteria</taxon>
        <taxon>Acetobacterales</taxon>
        <taxon>Acetobacteraceae</taxon>
        <taxon>Acetobacter</taxon>
    </lineage>
</organism>
<dbReference type="KEGG" id="aper:A0U91_16510"/>
<sequence>MIMRRNIMASALTNDGLVKGIQEIGKPVYVDGARPVAREITGPGGVRCSPLEHCAVLEEGETESLLVRQDDHRAIVALKEMDLLNLLSTQDDLRATIAEKDAEILRLQRKVRDGLAQQPDLEGKHFPVSAAIFFRPSTNEWVLEIDGEINDCGFTSRHIQPAEVPPQNVAGLPMLYAQIQEDQEDDK</sequence>
<dbReference type="Proteomes" id="UP000189055">
    <property type="component" value="Plasmid pAC1084_1"/>
</dbReference>
<protein>
    <submittedName>
        <fullName evidence="1">Uncharacterized protein</fullName>
    </submittedName>
</protein>
<geneLocation type="plasmid" evidence="2">
    <name>pac1084_1</name>
</geneLocation>
<name>A0A1U9LJY7_9PROT</name>
<dbReference type="AlphaFoldDB" id="A0A1U9LJY7"/>
<evidence type="ECO:0000313" key="1">
    <source>
        <dbReference type="EMBL" id="AQT06610.1"/>
    </source>
</evidence>
<proteinExistence type="predicted"/>
<reference evidence="1 2" key="1">
    <citation type="submission" date="2016-03" db="EMBL/GenBank/DDBJ databases">
        <title>Acetic acid bacteria sequencing.</title>
        <authorList>
            <person name="Brandt J."/>
            <person name="Jakob F."/>
            <person name="Vogel R.F."/>
        </authorList>
    </citation>
    <scope>NUCLEOTIDE SEQUENCE [LARGE SCALE GENOMIC DNA]</scope>
    <source>
        <strain evidence="1 2">TMW2.1084</strain>
        <plasmid evidence="2">pac1084_1</plasmid>
    </source>
</reference>
<keyword evidence="1" id="KW-0614">Plasmid</keyword>
<accession>A0A1U9LJY7</accession>
<evidence type="ECO:0000313" key="2">
    <source>
        <dbReference type="Proteomes" id="UP000189055"/>
    </source>
</evidence>
<gene>
    <name evidence="1" type="ORF">A0U91_16510</name>
</gene>
<dbReference type="EMBL" id="CP014688">
    <property type="protein sequence ID" value="AQT06610.1"/>
    <property type="molecule type" value="Genomic_DNA"/>
</dbReference>